<organism evidence="2 3">
    <name type="scientific">Pseudodesulfovibrio sediminis</name>
    <dbReference type="NCBI Taxonomy" id="2810563"/>
    <lineage>
        <taxon>Bacteria</taxon>
        <taxon>Pseudomonadati</taxon>
        <taxon>Thermodesulfobacteriota</taxon>
        <taxon>Desulfovibrionia</taxon>
        <taxon>Desulfovibrionales</taxon>
        <taxon>Desulfovibrionaceae</taxon>
    </lineage>
</organism>
<dbReference type="SMART" id="SM00471">
    <property type="entry name" value="HDc"/>
    <property type="match status" value="1"/>
</dbReference>
<dbReference type="CDD" id="cd00077">
    <property type="entry name" value="HDc"/>
    <property type="match status" value="1"/>
</dbReference>
<feature type="domain" description="HD-GYP" evidence="1">
    <location>
        <begin position="135"/>
        <end position="330"/>
    </location>
</feature>
<dbReference type="RefSeq" id="WP_229590555.1">
    <property type="nucleotide sequence ID" value="NZ_AP024485.1"/>
</dbReference>
<name>A0ABN6EU43_9BACT</name>
<dbReference type="SUPFAM" id="SSF109604">
    <property type="entry name" value="HD-domain/PDEase-like"/>
    <property type="match status" value="1"/>
</dbReference>
<evidence type="ECO:0000259" key="1">
    <source>
        <dbReference type="PROSITE" id="PS51832"/>
    </source>
</evidence>
<keyword evidence="3" id="KW-1185">Reference proteome</keyword>
<dbReference type="EMBL" id="AP024485">
    <property type="protein sequence ID" value="BCS88569.1"/>
    <property type="molecule type" value="Genomic_DNA"/>
</dbReference>
<dbReference type="InterPro" id="IPR021812">
    <property type="entry name" value="DUF3391"/>
</dbReference>
<dbReference type="PANTHER" id="PTHR43155:SF2">
    <property type="entry name" value="CYCLIC DI-GMP PHOSPHODIESTERASE PA4108"/>
    <property type="match status" value="1"/>
</dbReference>
<evidence type="ECO:0000313" key="2">
    <source>
        <dbReference type="EMBL" id="BCS88569.1"/>
    </source>
</evidence>
<dbReference type="Proteomes" id="UP001053296">
    <property type="component" value="Chromosome"/>
</dbReference>
<evidence type="ECO:0000313" key="3">
    <source>
        <dbReference type="Proteomes" id="UP001053296"/>
    </source>
</evidence>
<dbReference type="Pfam" id="PF13487">
    <property type="entry name" value="HD_5"/>
    <property type="match status" value="1"/>
</dbReference>
<dbReference type="PROSITE" id="PS51832">
    <property type="entry name" value="HD_GYP"/>
    <property type="match status" value="1"/>
</dbReference>
<protein>
    <submittedName>
        <fullName evidence="2">HD family phosphohydrolase</fullName>
    </submittedName>
</protein>
<dbReference type="Gene3D" id="1.10.3210.10">
    <property type="entry name" value="Hypothetical protein af1432"/>
    <property type="match status" value="1"/>
</dbReference>
<dbReference type="PANTHER" id="PTHR43155">
    <property type="entry name" value="CYCLIC DI-GMP PHOSPHODIESTERASE PA4108-RELATED"/>
    <property type="match status" value="1"/>
</dbReference>
<sequence length="400" mass="44921">MIKKISIDELKPGMEVVQLASDLWKHLPYMYTEPGVIESEEVVARLRKEGYQQVFVEVPDVSGLSDEERLDMLIVDRDIMPLEKERTPFDEAMPQSQVTYENAMKLAIQIVNDAKLGRKMDVGAAMETASAIVDAAISNPDTLVCLSKLSSFDNYTYTHSINVAAIAVVFGEFIGMERDELTLLGLAGMMHDVGKTSVPAKIINKPDRLTKLECTEVKRHPGYGCTILEQTTDIPKKVIEAVMFHHERFNGSGYPSGLIRKEIPANARILGMADVYDALTSDRCYKQAIQPNKALGIMYGMRDQDFDPMEIQLFIKCLGIFPSGSFVRLNTGDYALVFETDARTPLFPKIKIVMDRKMRPIRMQEVNLATQSEEDTPIEILECADPSAYRKTLMTYLSPN</sequence>
<dbReference type="InterPro" id="IPR037522">
    <property type="entry name" value="HD_GYP_dom"/>
</dbReference>
<proteinExistence type="predicted"/>
<accession>A0ABN6EU43</accession>
<dbReference type="Pfam" id="PF11871">
    <property type="entry name" value="DUF3391"/>
    <property type="match status" value="1"/>
</dbReference>
<dbReference type="InterPro" id="IPR003607">
    <property type="entry name" value="HD/PDEase_dom"/>
</dbReference>
<reference evidence="2" key="1">
    <citation type="journal article" date="2022" name="Arch. Microbiol.">
        <title>Pseudodesulfovibrio sediminis sp. nov., a mesophilic and neutrophilic sulfate-reducing bacterium isolated from sediment of a brackish lake.</title>
        <authorList>
            <person name="Takahashi A."/>
            <person name="Kojima H."/>
            <person name="Watanabe M."/>
            <person name="Fukui M."/>
        </authorList>
    </citation>
    <scope>NUCLEOTIDE SEQUENCE</scope>
    <source>
        <strain evidence="2">SF6</strain>
    </source>
</reference>
<gene>
    <name evidence="2" type="ORF">PSDVSF_18110</name>
</gene>